<dbReference type="Gene3D" id="2.60.40.10">
    <property type="entry name" value="Immunoglobulins"/>
    <property type="match status" value="1"/>
</dbReference>
<dbReference type="SMART" id="SM00429">
    <property type="entry name" value="IPT"/>
    <property type="match status" value="1"/>
</dbReference>
<feature type="region of interest" description="Disordered" evidence="3">
    <location>
        <begin position="540"/>
        <end position="573"/>
    </location>
</feature>
<dbReference type="InterPro" id="IPR011539">
    <property type="entry name" value="RHD_DNA_bind_dom"/>
</dbReference>
<dbReference type="SUPFAM" id="SSF49417">
    <property type="entry name" value="p53-like transcription factors"/>
    <property type="match status" value="1"/>
</dbReference>
<dbReference type="GO" id="GO:0005737">
    <property type="term" value="C:cytoplasm"/>
    <property type="evidence" value="ECO:0007669"/>
    <property type="project" value="UniProtKB-SubCell"/>
</dbReference>
<feature type="compositionally biased region" description="Basic residues" evidence="3">
    <location>
        <begin position="597"/>
        <end position="610"/>
    </location>
</feature>
<dbReference type="InterPro" id="IPR014756">
    <property type="entry name" value="Ig_E-set"/>
</dbReference>
<dbReference type="InterPro" id="IPR037059">
    <property type="entry name" value="RHD_DNA_bind_dom_sf"/>
</dbReference>
<dbReference type="InterPro" id="IPR008366">
    <property type="entry name" value="NFAT"/>
</dbReference>
<dbReference type="PANTHER" id="PTHR12533:SF6">
    <property type="entry name" value="NUCLEAR FACTOR OF ACTIVATED T-CELLS, CYTOPLASMIC 3"/>
    <property type="match status" value="1"/>
</dbReference>
<dbReference type="Ensembl" id="ENSHCOT00000002131.1">
    <property type="protein sequence ID" value="ENSHCOP00000007358.1"/>
    <property type="gene ID" value="ENSHCOG00000009421.1"/>
</dbReference>
<dbReference type="GO" id="GO:0000978">
    <property type="term" value="F:RNA polymerase II cis-regulatory region sequence-specific DNA binding"/>
    <property type="evidence" value="ECO:0007669"/>
    <property type="project" value="TreeGrafter"/>
</dbReference>
<dbReference type="Gene3D" id="2.60.40.340">
    <property type="entry name" value="Rel homology domain (RHD), DNA-binding domain"/>
    <property type="match status" value="1"/>
</dbReference>
<dbReference type="AlphaFoldDB" id="A0A3Q2XRA2"/>
<dbReference type="InterPro" id="IPR013783">
    <property type="entry name" value="Ig-like_fold"/>
</dbReference>
<dbReference type="GO" id="GO:0033173">
    <property type="term" value="P:calcineurin-NFAT signaling cascade"/>
    <property type="evidence" value="ECO:0007669"/>
    <property type="project" value="TreeGrafter"/>
</dbReference>
<dbReference type="GeneTree" id="ENSGT00940000156131"/>
<feature type="region of interest" description="Disordered" evidence="3">
    <location>
        <begin position="112"/>
        <end position="238"/>
    </location>
</feature>
<reference evidence="5" key="1">
    <citation type="submission" date="2025-08" db="UniProtKB">
        <authorList>
            <consortium name="Ensembl"/>
        </authorList>
    </citation>
    <scope>IDENTIFICATION</scope>
</reference>
<dbReference type="SUPFAM" id="SSF81296">
    <property type="entry name" value="E set domains"/>
    <property type="match status" value="1"/>
</dbReference>
<keyword evidence="2" id="KW-0963">Cytoplasm</keyword>
<evidence type="ECO:0000256" key="1">
    <source>
        <dbReference type="ARBA" id="ARBA00004496"/>
    </source>
</evidence>
<evidence type="ECO:0000259" key="4">
    <source>
        <dbReference type="PROSITE" id="PS50254"/>
    </source>
</evidence>
<dbReference type="Proteomes" id="UP000264820">
    <property type="component" value="Unplaced"/>
</dbReference>
<dbReference type="GO" id="GO:0005634">
    <property type="term" value="C:nucleus"/>
    <property type="evidence" value="ECO:0007669"/>
    <property type="project" value="UniProtKB-ARBA"/>
</dbReference>
<evidence type="ECO:0000313" key="6">
    <source>
        <dbReference type="Proteomes" id="UP000264820"/>
    </source>
</evidence>
<feature type="region of interest" description="Disordered" evidence="3">
    <location>
        <begin position="60"/>
        <end position="92"/>
    </location>
</feature>
<dbReference type="GO" id="GO:0007399">
    <property type="term" value="P:nervous system development"/>
    <property type="evidence" value="ECO:0007669"/>
    <property type="project" value="UniProtKB-ARBA"/>
</dbReference>
<dbReference type="PANTHER" id="PTHR12533">
    <property type="entry name" value="NFAT"/>
    <property type="match status" value="1"/>
</dbReference>
<feature type="compositionally biased region" description="Low complexity" evidence="3">
    <location>
        <begin position="622"/>
        <end position="649"/>
    </location>
</feature>
<keyword evidence="6" id="KW-1185">Reference proteome</keyword>
<evidence type="ECO:0000256" key="3">
    <source>
        <dbReference type="SAM" id="MobiDB-lite"/>
    </source>
</evidence>
<proteinExistence type="predicted"/>
<feature type="compositionally biased region" description="Polar residues" evidence="3">
    <location>
        <begin position="163"/>
        <end position="177"/>
    </location>
</feature>
<dbReference type="GO" id="GO:0005667">
    <property type="term" value="C:transcription regulator complex"/>
    <property type="evidence" value="ECO:0007669"/>
    <property type="project" value="TreeGrafter"/>
</dbReference>
<dbReference type="InterPro" id="IPR002909">
    <property type="entry name" value="IPT_dom"/>
</dbReference>
<comment type="subcellular location">
    <subcellularLocation>
        <location evidence="1">Cytoplasm</location>
    </subcellularLocation>
</comment>
<feature type="compositionally biased region" description="Polar residues" evidence="3">
    <location>
        <begin position="112"/>
        <end position="132"/>
    </location>
</feature>
<feature type="compositionally biased region" description="Gly residues" evidence="3">
    <location>
        <begin position="80"/>
        <end position="92"/>
    </location>
</feature>
<dbReference type="InterPro" id="IPR008967">
    <property type="entry name" value="p53-like_TF_DNA-bd_sf"/>
</dbReference>
<feature type="compositionally biased region" description="Basic and acidic residues" evidence="3">
    <location>
        <begin position="698"/>
        <end position="707"/>
    </location>
</feature>
<organism evidence="5 6">
    <name type="scientific">Hippocampus comes</name>
    <name type="common">Tiger tail seahorse</name>
    <dbReference type="NCBI Taxonomy" id="109280"/>
    <lineage>
        <taxon>Eukaryota</taxon>
        <taxon>Metazoa</taxon>
        <taxon>Chordata</taxon>
        <taxon>Craniata</taxon>
        <taxon>Vertebrata</taxon>
        <taxon>Euteleostomi</taxon>
        <taxon>Actinopterygii</taxon>
        <taxon>Neopterygii</taxon>
        <taxon>Teleostei</taxon>
        <taxon>Neoteleostei</taxon>
        <taxon>Acanthomorphata</taxon>
        <taxon>Syngnathiaria</taxon>
        <taxon>Syngnathiformes</taxon>
        <taxon>Syngnathoidei</taxon>
        <taxon>Syngnathidae</taxon>
        <taxon>Hippocampus</taxon>
    </lineage>
</organism>
<feature type="domain" description="RHD" evidence="4">
    <location>
        <begin position="271"/>
        <end position="454"/>
    </location>
</feature>
<dbReference type="GO" id="GO:0000981">
    <property type="term" value="F:DNA-binding transcription factor activity, RNA polymerase II-specific"/>
    <property type="evidence" value="ECO:0007669"/>
    <property type="project" value="TreeGrafter"/>
</dbReference>
<dbReference type="PRINTS" id="PR01789">
    <property type="entry name" value="NUCFACTORATC"/>
</dbReference>
<accession>A0A3Q2XRA2</accession>
<reference evidence="5" key="2">
    <citation type="submission" date="2025-09" db="UniProtKB">
        <authorList>
            <consortium name="Ensembl"/>
        </authorList>
    </citation>
    <scope>IDENTIFICATION</scope>
</reference>
<protein>
    <submittedName>
        <fullName evidence="5">Nuclear factor of activated T cells 3b</fullName>
    </submittedName>
</protein>
<feature type="compositionally biased region" description="Low complexity" evidence="3">
    <location>
        <begin position="135"/>
        <end position="150"/>
    </location>
</feature>
<sequence length="707" mass="76055">MSSLGGEDGRLEAAWSRDQLYLPNDPCYRDTPLCPSPCSSLSSRSWMSELSSCDSFSHAIDEDADGDLQNGARLLPPGSPGSGGGRGGGGEFGVELWQQKYQNVQKPACFSPTLSPYQSPQHSPRASVSEDTWMSRRPSSRPCSRPTSPCGKRRHDNADDFSRSPSPQRSPGVTTGASPRGNATDDIWAGFLGHSVHEPHVPTKTRKTSGTQPGALVGDSPPEEESGDGAHHPPGQESHDVIGLAELFLQVPAHFSWTAPTPGAAPLFRASSPPPLDFPLPSDFGPNRLSVEAEPRPYHRAHYETEGSRGAIKAGDGGHPRVKLTGPCWRPPAILLLFMGTADERQPLRPHAFYQVHRVTGKTVRTTCQEKTLDGTKVLEIPLTPDSDMTATIDCAGILKLRNADIELKKGETDVGRKNTRVRVAFRVAVPRSDGWTLWLQTSSRPIECSQRSGLDLPHVDGFTPGSCRQEGGQPLVILGSNLSSRSRVVFLEKSSDGRVLWETDATTVPQTSSSRETSVPVHVLFYVSNGKRRRSAQQSFTYLPGAPPAALFKREPWETGPTSCPGGPLRQSPGEPAWHRGWVCGCLSSPLPPPPRSRRPCPSHRRSHTSHQPTEEPPSSAPARRTPAPLCRRAPGSASGAPSSCPAARRIRRPGKRTAGGSGGRATPLGGSTPAPCGPAGPSSTRNWETLGVGPVRHLEARPPYW</sequence>
<dbReference type="OMA" id="RSWMSEL"/>
<dbReference type="Pfam" id="PF00554">
    <property type="entry name" value="RHD_DNA_bind"/>
    <property type="match status" value="1"/>
</dbReference>
<dbReference type="PROSITE" id="PS50254">
    <property type="entry name" value="REL_2"/>
    <property type="match status" value="1"/>
</dbReference>
<feature type="region of interest" description="Disordered" evidence="3">
    <location>
        <begin position="594"/>
        <end position="707"/>
    </location>
</feature>
<evidence type="ECO:0000313" key="5">
    <source>
        <dbReference type="Ensembl" id="ENSHCOP00000007358.1"/>
    </source>
</evidence>
<evidence type="ECO:0000256" key="2">
    <source>
        <dbReference type="ARBA" id="ARBA00022490"/>
    </source>
</evidence>
<name>A0A3Q2XRA2_HIPCM</name>